<dbReference type="SUPFAM" id="SSF55729">
    <property type="entry name" value="Acyl-CoA N-acyltransferases (Nat)"/>
    <property type="match status" value="1"/>
</dbReference>
<gene>
    <name evidence="2" type="ORF">C8D97_11193</name>
</gene>
<evidence type="ECO:0000259" key="1">
    <source>
        <dbReference type="PROSITE" id="PS51186"/>
    </source>
</evidence>
<dbReference type="RefSeq" id="WP_109764599.1">
    <property type="nucleotide sequence ID" value="NZ_QGGU01000011.1"/>
</dbReference>
<evidence type="ECO:0000313" key="2">
    <source>
        <dbReference type="EMBL" id="PWK47348.1"/>
    </source>
</evidence>
<dbReference type="PANTHER" id="PTHR43233:SF1">
    <property type="entry name" value="FAMILY N-ACETYLTRANSFERASE, PUTATIVE (AFU_ORTHOLOGUE AFUA_6G03350)-RELATED"/>
    <property type="match status" value="1"/>
</dbReference>
<dbReference type="OrthoDB" id="3216107at2"/>
<dbReference type="AlphaFoldDB" id="A0A316FEN7"/>
<dbReference type="InterPro" id="IPR053144">
    <property type="entry name" value="Acetyltransferase_Butenolide"/>
</dbReference>
<dbReference type="Gene3D" id="3.40.630.30">
    <property type="match status" value="1"/>
</dbReference>
<dbReference type="Proteomes" id="UP000245790">
    <property type="component" value="Unassembled WGS sequence"/>
</dbReference>
<dbReference type="EMBL" id="QGGU01000011">
    <property type="protein sequence ID" value="PWK47348.1"/>
    <property type="molecule type" value="Genomic_DNA"/>
</dbReference>
<comment type="caution">
    <text evidence="2">The sequence shown here is derived from an EMBL/GenBank/DDBJ whole genome shotgun (WGS) entry which is preliminary data.</text>
</comment>
<accession>A0A316FEN7</accession>
<sequence>MENIEISDDKSKLDVSKIHQFLTSESEWANNITIDIVTKSIENSICIGAYIRDVQIGFCRIITDCATFANLVDVIVWPEFRGKGISKHLMNAVLNHASVKNVRRFTLATSDAHGLYKKFGFTPLNKPDTFMEIYKPDVYKSSL</sequence>
<dbReference type="PROSITE" id="PS51186">
    <property type="entry name" value="GNAT"/>
    <property type="match status" value="1"/>
</dbReference>
<dbReference type="CDD" id="cd04301">
    <property type="entry name" value="NAT_SF"/>
    <property type="match status" value="1"/>
</dbReference>
<dbReference type="Pfam" id="PF13508">
    <property type="entry name" value="Acetyltransf_7"/>
    <property type="match status" value="1"/>
</dbReference>
<name>A0A316FEN7_9GAMM</name>
<reference evidence="2 3" key="1">
    <citation type="submission" date="2018-05" db="EMBL/GenBank/DDBJ databases">
        <title>Genomic Encyclopedia of Type Strains, Phase IV (KMG-IV): sequencing the most valuable type-strain genomes for metagenomic binning, comparative biology and taxonomic classification.</title>
        <authorList>
            <person name="Goeker M."/>
        </authorList>
    </citation>
    <scope>NUCLEOTIDE SEQUENCE [LARGE SCALE GENOMIC DNA]</scope>
    <source>
        <strain evidence="2 3">DSM 25350</strain>
    </source>
</reference>
<evidence type="ECO:0000313" key="3">
    <source>
        <dbReference type="Proteomes" id="UP000245790"/>
    </source>
</evidence>
<keyword evidence="3" id="KW-1185">Reference proteome</keyword>
<dbReference type="InterPro" id="IPR016181">
    <property type="entry name" value="Acyl_CoA_acyltransferase"/>
</dbReference>
<keyword evidence="2" id="KW-0808">Transferase</keyword>
<dbReference type="PANTHER" id="PTHR43233">
    <property type="entry name" value="FAMILY N-ACETYLTRANSFERASE, PUTATIVE (AFU_ORTHOLOGUE AFUA_6G03350)-RELATED"/>
    <property type="match status" value="1"/>
</dbReference>
<dbReference type="GO" id="GO:0016747">
    <property type="term" value="F:acyltransferase activity, transferring groups other than amino-acyl groups"/>
    <property type="evidence" value="ECO:0007669"/>
    <property type="project" value="InterPro"/>
</dbReference>
<organism evidence="2 3">
    <name type="scientific">Pleionea mediterranea</name>
    <dbReference type="NCBI Taxonomy" id="523701"/>
    <lineage>
        <taxon>Bacteria</taxon>
        <taxon>Pseudomonadati</taxon>
        <taxon>Pseudomonadota</taxon>
        <taxon>Gammaproteobacteria</taxon>
        <taxon>Oceanospirillales</taxon>
        <taxon>Pleioneaceae</taxon>
        <taxon>Pleionea</taxon>
    </lineage>
</organism>
<proteinExistence type="predicted"/>
<protein>
    <submittedName>
        <fullName evidence="2">Acetyltransferase (GNAT) family protein</fullName>
    </submittedName>
</protein>
<dbReference type="InterPro" id="IPR000182">
    <property type="entry name" value="GNAT_dom"/>
</dbReference>
<feature type="domain" description="N-acetyltransferase" evidence="1">
    <location>
        <begin position="4"/>
        <end position="136"/>
    </location>
</feature>